<feature type="region of interest" description="Disordered" evidence="1">
    <location>
        <begin position="77"/>
        <end position="147"/>
    </location>
</feature>
<organism evidence="2 3">
    <name type="scientific">Rousettus aegyptiacus</name>
    <name type="common">Egyptian fruit bat</name>
    <name type="synonym">Pteropus aegyptiacus</name>
    <dbReference type="NCBI Taxonomy" id="9407"/>
    <lineage>
        <taxon>Eukaryota</taxon>
        <taxon>Metazoa</taxon>
        <taxon>Chordata</taxon>
        <taxon>Craniata</taxon>
        <taxon>Vertebrata</taxon>
        <taxon>Euteleostomi</taxon>
        <taxon>Mammalia</taxon>
        <taxon>Eutheria</taxon>
        <taxon>Laurasiatheria</taxon>
        <taxon>Chiroptera</taxon>
        <taxon>Yinpterochiroptera</taxon>
        <taxon>Pteropodoidea</taxon>
        <taxon>Pteropodidae</taxon>
        <taxon>Rousettinae</taxon>
        <taxon>Rousettus</taxon>
    </lineage>
</organism>
<dbReference type="AlphaFoldDB" id="A0A7J8DHV6"/>
<name>A0A7J8DHV6_ROUAE</name>
<evidence type="ECO:0000313" key="3">
    <source>
        <dbReference type="Proteomes" id="UP000593571"/>
    </source>
</evidence>
<evidence type="ECO:0000313" key="2">
    <source>
        <dbReference type="EMBL" id="KAF6422616.1"/>
    </source>
</evidence>
<evidence type="ECO:0000256" key="1">
    <source>
        <dbReference type="SAM" id="MobiDB-lite"/>
    </source>
</evidence>
<keyword evidence="3" id="KW-1185">Reference proteome</keyword>
<proteinExistence type="predicted"/>
<accession>A0A7J8DHV6</accession>
<protein>
    <submittedName>
        <fullName evidence="2">Uncharacterized protein</fullName>
    </submittedName>
</protein>
<comment type="caution">
    <text evidence="2">The sequence shown here is derived from an EMBL/GenBank/DDBJ whole genome shotgun (WGS) entry which is preliminary data.</text>
</comment>
<gene>
    <name evidence="2" type="ORF">HJG63_008466</name>
</gene>
<reference evidence="2 3" key="1">
    <citation type="journal article" date="2020" name="Nature">
        <title>Six reference-quality genomes reveal evolution of bat adaptations.</title>
        <authorList>
            <person name="Jebb D."/>
            <person name="Huang Z."/>
            <person name="Pippel M."/>
            <person name="Hughes G.M."/>
            <person name="Lavrichenko K."/>
            <person name="Devanna P."/>
            <person name="Winkler S."/>
            <person name="Jermiin L.S."/>
            <person name="Skirmuntt E.C."/>
            <person name="Katzourakis A."/>
            <person name="Burkitt-Gray L."/>
            <person name="Ray D.A."/>
            <person name="Sullivan K.A.M."/>
            <person name="Roscito J.G."/>
            <person name="Kirilenko B.M."/>
            <person name="Davalos L.M."/>
            <person name="Corthals A.P."/>
            <person name="Power M.L."/>
            <person name="Jones G."/>
            <person name="Ransome R.D."/>
            <person name="Dechmann D.K.N."/>
            <person name="Locatelli A.G."/>
            <person name="Puechmaille S.J."/>
            <person name="Fedrigo O."/>
            <person name="Jarvis E.D."/>
            <person name="Hiller M."/>
            <person name="Vernes S.C."/>
            <person name="Myers E.W."/>
            <person name="Teeling E.C."/>
        </authorList>
    </citation>
    <scope>NUCLEOTIDE SEQUENCE [LARGE SCALE GENOMIC DNA]</scope>
    <source>
        <strain evidence="2">MRouAeg1</strain>
        <tissue evidence="2">Muscle</tissue>
    </source>
</reference>
<dbReference type="Proteomes" id="UP000593571">
    <property type="component" value="Unassembled WGS sequence"/>
</dbReference>
<dbReference type="EMBL" id="JACASE010000012">
    <property type="protein sequence ID" value="KAF6422616.1"/>
    <property type="molecule type" value="Genomic_DNA"/>
</dbReference>
<sequence>MSDWLTLAEGRCPLELRTDNWGHSSTFPEQMGDTSGRCYCGRSSWGGSGERAAGGLPSCHMLPVSTELAILGHSGSHGLGLGVVQRPGQTQGEGPRGSEAPPTDLCPTESGLWLPSPSKHPALPGEPRAGGPSRKASKHKSPVSPGELKQNVVCPWCCVDRHPGHPHYVRCLLSVG</sequence>